<feature type="transmembrane region" description="Helical" evidence="1">
    <location>
        <begin position="30"/>
        <end position="48"/>
    </location>
</feature>
<keyword evidence="1" id="KW-1133">Transmembrane helix</keyword>
<evidence type="ECO:0000256" key="1">
    <source>
        <dbReference type="SAM" id="Phobius"/>
    </source>
</evidence>
<comment type="caution">
    <text evidence="2">The sequence shown here is derived from an EMBL/GenBank/DDBJ whole genome shotgun (WGS) entry which is preliminary data.</text>
</comment>
<dbReference type="EMBL" id="BMNL01000001">
    <property type="protein sequence ID" value="GGP19609.1"/>
    <property type="molecule type" value="Genomic_DNA"/>
</dbReference>
<sequence>MDSGAFSAIMITYALALSTAVELGGLNPVRVVLVTLLVAANVASLVRVHLRLVSRPRKSDYALFLINVAPYLYVLYVAPQPWLALSVIPLAVFLWEAFHGRGRGAVANVAGTALLASAYLPWLAMMGGKPSLAVINAASIWLAYHVFSAIYVEGKLPFRTIKPWAASIWWLSVLPPLAYASLGTGLYLALVEPTIRAIYSLREGKVDRRGLRDRVRRIGIALLLESIIMAVLLSALLMIGGFKSFP</sequence>
<reference evidence="2" key="1">
    <citation type="journal article" date="2014" name="Int. J. Syst. Evol. Microbiol.">
        <title>Complete genome sequence of Corynebacterium casei LMG S-19264T (=DSM 44701T), isolated from a smear-ripened cheese.</title>
        <authorList>
            <consortium name="US DOE Joint Genome Institute (JGI-PGF)"/>
            <person name="Walter F."/>
            <person name="Albersmeier A."/>
            <person name="Kalinowski J."/>
            <person name="Ruckert C."/>
        </authorList>
    </citation>
    <scope>NUCLEOTIDE SEQUENCE</scope>
    <source>
        <strain evidence="2">JCM 10088</strain>
    </source>
</reference>
<feature type="transmembrane region" description="Helical" evidence="1">
    <location>
        <begin position="218"/>
        <end position="242"/>
    </location>
</feature>
<dbReference type="AlphaFoldDB" id="A0A830GU79"/>
<gene>
    <name evidence="2" type="ORF">GCM10007981_03980</name>
</gene>
<keyword evidence="1" id="KW-0812">Transmembrane</keyword>
<dbReference type="Proteomes" id="UP000610960">
    <property type="component" value="Unassembled WGS sequence"/>
</dbReference>
<protein>
    <submittedName>
        <fullName evidence="2">Uncharacterized protein</fullName>
    </submittedName>
</protein>
<feature type="transmembrane region" description="Helical" evidence="1">
    <location>
        <begin position="105"/>
        <end position="125"/>
    </location>
</feature>
<accession>A0A830GU79</accession>
<proteinExistence type="predicted"/>
<evidence type="ECO:0000313" key="3">
    <source>
        <dbReference type="Proteomes" id="UP000610960"/>
    </source>
</evidence>
<name>A0A830GU79_9CREN</name>
<keyword evidence="3" id="KW-1185">Reference proteome</keyword>
<keyword evidence="1" id="KW-0472">Membrane</keyword>
<evidence type="ECO:0000313" key="2">
    <source>
        <dbReference type="EMBL" id="GGP19609.1"/>
    </source>
</evidence>
<feature type="transmembrane region" description="Helical" evidence="1">
    <location>
        <begin position="60"/>
        <end position="76"/>
    </location>
</feature>
<feature type="transmembrane region" description="Helical" evidence="1">
    <location>
        <begin position="131"/>
        <end position="152"/>
    </location>
</feature>
<organism evidence="2 3">
    <name type="scientific">Thermocladium modestius</name>
    <dbReference type="NCBI Taxonomy" id="62609"/>
    <lineage>
        <taxon>Archaea</taxon>
        <taxon>Thermoproteota</taxon>
        <taxon>Thermoprotei</taxon>
        <taxon>Thermoproteales</taxon>
        <taxon>Thermoproteaceae</taxon>
        <taxon>Thermocladium</taxon>
    </lineage>
</organism>
<reference evidence="2" key="2">
    <citation type="submission" date="2020-09" db="EMBL/GenBank/DDBJ databases">
        <authorList>
            <person name="Sun Q."/>
            <person name="Ohkuma M."/>
        </authorList>
    </citation>
    <scope>NUCLEOTIDE SEQUENCE</scope>
    <source>
        <strain evidence="2">JCM 10088</strain>
    </source>
</reference>